<gene>
    <name evidence="3" type="ORF">HN018_22880</name>
</gene>
<geneLocation type="plasmid" evidence="3 4">
    <name>unnamed1</name>
</geneLocation>
<keyword evidence="1" id="KW-0560">Oxidoreductase</keyword>
<dbReference type="InterPro" id="IPR038732">
    <property type="entry name" value="HpyO/CreE_NAD-binding"/>
</dbReference>
<reference evidence="3 4" key="1">
    <citation type="journal article" date="2014" name="World J. Microbiol. Biotechnol.">
        <title>Biodiversity and physiological characteristics of Antarctic and Arctic lichens-associated bacteria.</title>
        <authorList>
            <person name="Lee Y.M."/>
            <person name="Kim E.H."/>
            <person name="Lee H.K."/>
            <person name="Hong S.G."/>
        </authorList>
    </citation>
    <scope>NUCLEOTIDE SEQUENCE [LARGE SCALE GENOMIC DNA]</scope>
    <source>
        <strain evidence="3 4">PAMC 26569</strain>
        <plasmid evidence="3">unnamed1</plasmid>
    </source>
</reference>
<organism evidence="3 4">
    <name type="scientific">Lichenicola cladoniae</name>
    <dbReference type="NCBI Taxonomy" id="1484109"/>
    <lineage>
        <taxon>Bacteria</taxon>
        <taxon>Pseudomonadati</taxon>
        <taxon>Pseudomonadota</taxon>
        <taxon>Alphaproteobacteria</taxon>
        <taxon>Acetobacterales</taxon>
        <taxon>Acetobacteraceae</taxon>
        <taxon>Lichenicola</taxon>
    </lineage>
</organism>
<evidence type="ECO:0000313" key="4">
    <source>
        <dbReference type="Proteomes" id="UP000500767"/>
    </source>
</evidence>
<protein>
    <submittedName>
        <fullName evidence="3">NAD(P)/FAD-dependent oxidoreductase</fullName>
    </submittedName>
</protein>
<dbReference type="EMBL" id="CP053709">
    <property type="protein sequence ID" value="QKE93047.1"/>
    <property type="molecule type" value="Genomic_DNA"/>
</dbReference>
<evidence type="ECO:0000313" key="3">
    <source>
        <dbReference type="EMBL" id="QKE93047.1"/>
    </source>
</evidence>
<name>A0A6M8HXY0_9PROT</name>
<keyword evidence="4" id="KW-1185">Reference proteome</keyword>
<evidence type="ECO:0000259" key="2">
    <source>
        <dbReference type="Pfam" id="PF13454"/>
    </source>
</evidence>
<feature type="domain" description="FAD-dependent urate hydroxylase HpyO/Asp monooxygenase CreE-like FAD/NAD(P)-binding" evidence="2">
    <location>
        <begin position="69"/>
        <end position="208"/>
    </location>
</feature>
<dbReference type="GO" id="GO:0004497">
    <property type="term" value="F:monooxygenase activity"/>
    <property type="evidence" value="ECO:0007669"/>
    <property type="project" value="TreeGrafter"/>
</dbReference>
<accession>A0A6M8HXY0</accession>
<dbReference type="InterPro" id="IPR050982">
    <property type="entry name" value="Auxin_biosynth/cation_transpt"/>
</dbReference>
<sequence length="504" mass="56726">MYLPPVIEHRDGRLGLLPTELPPLHPDHRQRLIALGARVRHDLEILVYPKDPWVLPRTDESGQHVFDVVIVGGGQCGLSTAFGLIRERVTNILVLDAAPQYKEGPWVTYSRMWTLRSPKHLTGPDLGIPSLAPRSWFEAMFGEDGWERLEKWPRHTWQSYLNWYRDVLALPVRNEARVTLLEQHGAIVRVDLANNEFVLARKVVLATGLEGIGDWNVPEVVRSSLQKTSWSLCSDDVDSLAWRGKRVAVLGAGATAWDRAADLLELGTTSLTLYMRRAQVLTANPFRYLEMAGYLRHYQSMDDADKWRWIRTILSFGQPPTQDGVDRCAAFDNFSLHTGVSWTSLNETEAGIEVTATDGTVGIFDHLFIGCGFSMDPSNRPELGRFSDNILTWGEVYPAPAEYPDPWLASYPYLDSSLRFRERTAGATPIFANVFCFNYGTLVSNAHSGASLSGILYGIQPLIHGVTYALWQEDEPVHFAKTLAWDSLDTDPAALAKRLRRHFL</sequence>
<evidence type="ECO:0000256" key="1">
    <source>
        <dbReference type="ARBA" id="ARBA00023002"/>
    </source>
</evidence>
<dbReference type="GO" id="GO:0050660">
    <property type="term" value="F:flavin adenine dinucleotide binding"/>
    <property type="evidence" value="ECO:0007669"/>
    <property type="project" value="TreeGrafter"/>
</dbReference>
<dbReference type="Proteomes" id="UP000500767">
    <property type="component" value="Plasmid unnamed1"/>
</dbReference>
<dbReference type="SUPFAM" id="SSF51905">
    <property type="entry name" value="FAD/NAD(P)-binding domain"/>
    <property type="match status" value="2"/>
</dbReference>
<dbReference type="PANTHER" id="PTHR43539">
    <property type="entry name" value="FLAVIN-BINDING MONOOXYGENASE-LIKE PROTEIN (AFU_ORTHOLOGUE AFUA_4G09220)"/>
    <property type="match status" value="1"/>
</dbReference>
<dbReference type="PANTHER" id="PTHR43539:SF91">
    <property type="entry name" value="FAD-DEPENDENT URATE HYDROXYLASE"/>
    <property type="match status" value="1"/>
</dbReference>
<proteinExistence type="predicted"/>
<dbReference type="Gene3D" id="3.50.50.60">
    <property type="entry name" value="FAD/NAD(P)-binding domain"/>
    <property type="match status" value="1"/>
</dbReference>
<dbReference type="RefSeq" id="WP_171836219.1">
    <property type="nucleotide sequence ID" value="NZ_CP053709.1"/>
</dbReference>
<dbReference type="KEGG" id="lck:HN018_22880"/>
<dbReference type="AlphaFoldDB" id="A0A6M8HXY0"/>
<keyword evidence="3" id="KW-0614">Plasmid</keyword>
<dbReference type="Pfam" id="PF13454">
    <property type="entry name" value="NAD_binding_9"/>
    <property type="match status" value="1"/>
</dbReference>
<dbReference type="InterPro" id="IPR036188">
    <property type="entry name" value="FAD/NAD-bd_sf"/>
</dbReference>